<dbReference type="Proteomes" id="UP000829364">
    <property type="component" value="Chromosome 1"/>
</dbReference>
<reference evidence="2" key="1">
    <citation type="submission" date="2021-11" db="EMBL/GenBank/DDBJ databases">
        <title>Purpureocillium_takamizusanense_genome.</title>
        <authorList>
            <person name="Nguyen N.-H."/>
        </authorList>
    </citation>
    <scope>NUCLEOTIDE SEQUENCE</scope>
    <source>
        <strain evidence="2">PT3</strain>
    </source>
</reference>
<accession>A0A9Q8V788</accession>
<protein>
    <submittedName>
        <fullName evidence="2">Uncharacterized protein</fullName>
    </submittedName>
</protein>
<organism evidence="2 3">
    <name type="scientific">Purpureocillium takamizusanense</name>
    <dbReference type="NCBI Taxonomy" id="2060973"/>
    <lineage>
        <taxon>Eukaryota</taxon>
        <taxon>Fungi</taxon>
        <taxon>Dikarya</taxon>
        <taxon>Ascomycota</taxon>
        <taxon>Pezizomycotina</taxon>
        <taxon>Sordariomycetes</taxon>
        <taxon>Hypocreomycetidae</taxon>
        <taxon>Hypocreales</taxon>
        <taxon>Ophiocordycipitaceae</taxon>
        <taxon>Purpureocillium</taxon>
    </lineage>
</organism>
<feature type="signal peptide" evidence="1">
    <location>
        <begin position="1"/>
        <end position="20"/>
    </location>
</feature>
<dbReference type="RefSeq" id="XP_047837647.1">
    <property type="nucleotide sequence ID" value="XM_047981687.1"/>
</dbReference>
<evidence type="ECO:0000313" key="2">
    <source>
        <dbReference type="EMBL" id="UNI14166.1"/>
    </source>
</evidence>
<proteinExistence type="predicted"/>
<keyword evidence="3" id="KW-1185">Reference proteome</keyword>
<name>A0A9Q8V788_9HYPO</name>
<gene>
    <name evidence="2" type="ORF">JDV02_000825</name>
</gene>
<sequence>MHISQAGVLLTAMLASTTLAGPTPGQKASTATTTSYTVSCSGRMPNPKIMLTGLCFEPQSSCVGSTYHAAQSAERVCEKCSCVPNA</sequence>
<dbReference type="EMBL" id="CP086354">
    <property type="protein sequence ID" value="UNI14166.1"/>
    <property type="molecule type" value="Genomic_DNA"/>
</dbReference>
<evidence type="ECO:0000313" key="3">
    <source>
        <dbReference type="Proteomes" id="UP000829364"/>
    </source>
</evidence>
<dbReference type="AlphaFoldDB" id="A0A9Q8V788"/>
<dbReference type="GeneID" id="72062790"/>
<dbReference type="KEGG" id="ptkz:JDV02_000825"/>
<keyword evidence="1" id="KW-0732">Signal</keyword>
<feature type="chain" id="PRO_5040418541" evidence="1">
    <location>
        <begin position="21"/>
        <end position="86"/>
    </location>
</feature>
<evidence type="ECO:0000256" key="1">
    <source>
        <dbReference type="SAM" id="SignalP"/>
    </source>
</evidence>